<dbReference type="GO" id="GO:0016185">
    <property type="term" value="P:synaptic vesicle budding from presynaptic endocytic zone membrane"/>
    <property type="evidence" value="ECO:0007669"/>
    <property type="project" value="TreeGrafter"/>
</dbReference>
<dbReference type="GO" id="GO:0005546">
    <property type="term" value="F:phosphatidylinositol-4,5-bisphosphate binding"/>
    <property type="evidence" value="ECO:0007669"/>
    <property type="project" value="TreeGrafter"/>
</dbReference>
<dbReference type="InterPro" id="IPR008942">
    <property type="entry name" value="ENTH_VHS"/>
</dbReference>
<dbReference type="GO" id="GO:0005545">
    <property type="term" value="F:1-phosphatidylinositol binding"/>
    <property type="evidence" value="ECO:0007669"/>
    <property type="project" value="InterPro"/>
</dbReference>
<dbReference type="GO" id="GO:0000149">
    <property type="term" value="F:SNARE binding"/>
    <property type="evidence" value="ECO:0007669"/>
    <property type="project" value="TreeGrafter"/>
</dbReference>
<dbReference type="InterPro" id="IPR011417">
    <property type="entry name" value="ANTH_dom"/>
</dbReference>
<name>A0A915NYB0_9BILA</name>
<sequence>MQTLEKIAHAQMPFTSGGQTITDRFNAAKHSLAGSQLGKTICKATTEELMAPKKKHLDYLLHCTNEPNVSIPSMANLLIERTQNPNWIVVYKRFSQYLASCNTTFNLTNFMDKSSLGSDAIAAGYDMATHVRRYGKYISEKIHTYRLCAFDFCKVKRGRDDGLLRTLYTDKLLKTMPILQSQIDALLEFQNRLDKVQAFLTMAESAGIERGEVPDLTRAPASLLEALEAHLFHLGGGRGAQQPTLSQSSAQQIVSQQICSAQQFYSNQSQYPSYQDYSVDESVKQRYLEEEKERLRQYEEQRRIQLQQQGVPTSSGPLIDTNNPFGGGFSSTPLQQQFPIASDLLMFDTPPKGGEGGGGILSSRQQDLDSTNPFAMVAELNNRTQPGFLLVFIEI</sequence>
<dbReference type="InterPro" id="IPR013809">
    <property type="entry name" value="ENTH"/>
</dbReference>
<reference evidence="5" key="1">
    <citation type="submission" date="2022-11" db="UniProtKB">
        <authorList>
            <consortium name="WormBaseParasite"/>
        </authorList>
    </citation>
    <scope>IDENTIFICATION</scope>
</reference>
<dbReference type="GO" id="GO:0005905">
    <property type="term" value="C:clathrin-coated pit"/>
    <property type="evidence" value="ECO:0007669"/>
    <property type="project" value="TreeGrafter"/>
</dbReference>
<dbReference type="InterPro" id="IPR045192">
    <property type="entry name" value="AP180-like"/>
</dbReference>
<dbReference type="AlphaFoldDB" id="A0A915NYB0"/>
<dbReference type="GO" id="GO:0048268">
    <property type="term" value="P:clathrin coat assembly"/>
    <property type="evidence" value="ECO:0007669"/>
    <property type="project" value="InterPro"/>
</dbReference>
<dbReference type="GO" id="GO:0098894">
    <property type="term" value="C:extrinsic component of presynaptic endocytic zone membrane"/>
    <property type="evidence" value="ECO:0007669"/>
    <property type="project" value="TreeGrafter"/>
</dbReference>
<proteinExistence type="inferred from homology"/>
<dbReference type="Pfam" id="PF07651">
    <property type="entry name" value="ANTH"/>
    <property type="match status" value="1"/>
</dbReference>
<dbReference type="Gene3D" id="1.20.58.150">
    <property type="entry name" value="ANTH domain"/>
    <property type="match status" value="2"/>
</dbReference>
<dbReference type="GO" id="GO:0008021">
    <property type="term" value="C:synaptic vesicle"/>
    <property type="evidence" value="ECO:0007669"/>
    <property type="project" value="TreeGrafter"/>
</dbReference>
<evidence type="ECO:0000259" key="3">
    <source>
        <dbReference type="SMART" id="SM00273"/>
    </source>
</evidence>
<feature type="domain" description="ENTH" evidence="3">
    <location>
        <begin position="35"/>
        <end position="152"/>
    </location>
</feature>
<evidence type="ECO:0000256" key="2">
    <source>
        <dbReference type="SAM" id="Coils"/>
    </source>
</evidence>
<dbReference type="WBParaSite" id="scf7180000421349.g6733">
    <property type="protein sequence ID" value="scf7180000421349.g6733"/>
    <property type="gene ID" value="scf7180000421349.g6733"/>
</dbReference>
<dbReference type="GO" id="GO:0030136">
    <property type="term" value="C:clathrin-coated vesicle"/>
    <property type="evidence" value="ECO:0007669"/>
    <property type="project" value="InterPro"/>
</dbReference>
<protein>
    <submittedName>
        <fullName evidence="5">ENTH domain-containing protein</fullName>
    </submittedName>
</protein>
<dbReference type="GO" id="GO:0032050">
    <property type="term" value="F:clathrin heavy chain binding"/>
    <property type="evidence" value="ECO:0007669"/>
    <property type="project" value="TreeGrafter"/>
</dbReference>
<dbReference type="PANTHER" id="PTHR22951">
    <property type="entry name" value="CLATHRIN ASSEMBLY PROTEIN"/>
    <property type="match status" value="1"/>
</dbReference>
<dbReference type="GO" id="GO:0072583">
    <property type="term" value="P:clathrin-dependent endocytosis"/>
    <property type="evidence" value="ECO:0007669"/>
    <property type="project" value="InterPro"/>
</dbReference>
<dbReference type="SUPFAM" id="SSF48464">
    <property type="entry name" value="ENTH/VHS domain"/>
    <property type="match status" value="1"/>
</dbReference>
<dbReference type="PANTHER" id="PTHR22951:SF5">
    <property type="entry name" value="PHOSPHATIDYLINOSITOL-BINDING CLATHRIN ASSEMBLY PROTEIN LAP"/>
    <property type="match status" value="1"/>
</dbReference>
<evidence type="ECO:0000256" key="1">
    <source>
        <dbReference type="ARBA" id="ARBA00008011"/>
    </source>
</evidence>
<dbReference type="Proteomes" id="UP000887560">
    <property type="component" value="Unplaced"/>
</dbReference>
<dbReference type="InterPro" id="IPR014712">
    <property type="entry name" value="ANTH_dom_sf"/>
</dbReference>
<dbReference type="FunFam" id="1.25.40.90:FF:000017">
    <property type="entry name" value="Phosphatidylinositol-binding clathrin assembly protein LAP"/>
    <property type="match status" value="1"/>
</dbReference>
<evidence type="ECO:0000313" key="4">
    <source>
        <dbReference type="Proteomes" id="UP000887560"/>
    </source>
</evidence>
<dbReference type="Gene3D" id="1.25.40.90">
    <property type="match status" value="1"/>
</dbReference>
<dbReference type="SUPFAM" id="SSF89009">
    <property type="entry name" value="GAT-like domain"/>
    <property type="match status" value="1"/>
</dbReference>
<evidence type="ECO:0000313" key="5">
    <source>
        <dbReference type="WBParaSite" id="scf7180000421349.g6733"/>
    </source>
</evidence>
<dbReference type="SMART" id="SM00273">
    <property type="entry name" value="ENTH"/>
    <property type="match status" value="1"/>
</dbReference>
<accession>A0A915NYB0</accession>
<comment type="similarity">
    <text evidence="1">Belongs to the PICALM/SNAP91 family.</text>
</comment>
<feature type="coiled-coil region" evidence="2">
    <location>
        <begin position="281"/>
        <end position="308"/>
    </location>
</feature>
<keyword evidence="4" id="KW-1185">Reference proteome</keyword>
<keyword evidence="2" id="KW-0175">Coiled coil</keyword>
<organism evidence="4 5">
    <name type="scientific">Meloidogyne floridensis</name>
    <dbReference type="NCBI Taxonomy" id="298350"/>
    <lineage>
        <taxon>Eukaryota</taxon>
        <taxon>Metazoa</taxon>
        <taxon>Ecdysozoa</taxon>
        <taxon>Nematoda</taxon>
        <taxon>Chromadorea</taxon>
        <taxon>Rhabditida</taxon>
        <taxon>Tylenchina</taxon>
        <taxon>Tylenchomorpha</taxon>
        <taxon>Tylenchoidea</taxon>
        <taxon>Meloidogynidae</taxon>
        <taxon>Meloidogyninae</taxon>
        <taxon>Meloidogyne</taxon>
    </lineage>
</organism>